<dbReference type="EMBL" id="CP089291">
    <property type="protein sequence ID" value="UOF92770.1"/>
    <property type="molecule type" value="Genomic_DNA"/>
</dbReference>
<keyword evidence="8" id="KW-1185">Reference proteome</keyword>
<feature type="domain" description="Flagellin N-terminal" evidence="5">
    <location>
        <begin position="3"/>
        <end position="140"/>
    </location>
</feature>
<dbReference type="InterPro" id="IPR042187">
    <property type="entry name" value="Flagellin_C_sub2"/>
</dbReference>
<dbReference type="InterPro" id="IPR001492">
    <property type="entry name" value="Flagellin"/>
</dbReference>
<proteinExistence type="inferred from homology"/>
<keyword evidence="7" id="KW-0966">Cell projection</keyword>
<evidence type="ECO:0000256" key="3">
    <source>
        <dbReference type="ARBA" id="ARBA00023143"/>
    </source>
</evidence>
<dbReference type="PRINTS" id="PR00207">
    <property type="entry name" value="FLAGELLIN"/>
</dbReference>
<keyword evidence="4" id="KW-0964">Secreted</keyword>
<comment type="function">
    <text evidence="4">Flagellin is the subunit protein which polymerizes to form the filaments of bacterial flagella.</text>
</comment>
<keyword evidence="3 4" id="KW-0975">Bacterial flagellum</keyword>
<dbReference type="Gene3D" id="1.20.1330.10">
    <property type="entry name" value="f41 fragment of flagellin, N-terminal domain"/>
    <property type="match status" value="1"/>
</dbReference>
<keyword evidence="7" id="KW-0969">Cilium</keyword>
<evidence type="ECO:0000256" key="4">
    <source>
        <dbReference type="RuleBase" id="RU362073"/>
    </source>
</evidence>
<dbReference type="InterPro" id="IPR001029">
    <property type="entry name" value="Flagellin_N"/>
</dbReference>
<feature type="domain" description="Flagellin C-terminal" evidence="6">
    <location>
        <begin position="187"/>
        <end position="271"/>
    </location>
</feature>
<organism evidence="7 8">
    <name type="scientific">Fodinisporobacter ferrooxydans</name>
    <dbReference type="NCBI Taxonomy" id="2901836"/>
    <lineage>
        <taxon>Bacteria</taxon>
        <taxon>Bacillati</taxon>
        <taxon>Bacillota</taxon>
        <taxon>Bacilli</taxon>
        <taxon>Bacillales</taxon>
        <taxon>Alicyclobacillaceae</taxon>
        <taxon>Fodinisporobacter</taxon>
    </lineage>
</organism>
<reference evidence="7" key="1">
    <citation type="submission" date="2021-12" db="EMBL/GenBank/DDBJ databases">
        <title>Alicyclobacillaceae gen. nov., sp. nov., isolated from chalcocite enrichment system.</title>
        <authorList>
            <person name="Jiang Z."/>
        </authorList>
    </citation>
    <scope>NUCLEOTIDE SEQUENCE</scope>
    <source>
        <strain evidence="7">MYW30-H2</strain>
    </source>
</reference>
<dbReference type="SUPFAM" id="SSF64518">
    <property type="entry name" value="Phase 1 flagellin"/>
    <property type="match status" value="1"/>
</dbReference>
<evidence type="ECO:0000313" key="8">
    <source>
        <dbReference type="Proteomes" id="UP000830167"/>
    </source>
</evidence>
<protein>
    <recommendedName>
        <fullName evidence="2 4">Flagellin</fullName>
    </recommendedName>
</protein>
<dbReference type="Proteomes" id="UP000830167">
    <property type="component" value="Chromosome"/>
</dbReference>
<dbReference type="PANTHER" id="PTHR42792:SF2">
    <property type="entry name" value="FLAGELLIN"/>
    <property type="match status" value="1"/>
</dbReference>
<evidence type="ECO:0000256" key="2">
    <source>
        <dbReference type="ARBA" id="ARBA00020110"/>
    </source>
</evidence>
<dbReference type="Pfam" id="PF00700">
    <property type="entry name" value="Flagellin_C"/>
    <property type="match status" value="1"/>
</dbReference>
<comment type="subcellular location">
    <subcellularLocation>
        <location evidence="4">Secreted</location>
    </subcellularLocation>
    <subcellularLocation>
        <location evidence="4">Bacterial flagellum</location>
    </subcellularLocation>
</comment>
<evidence type="ECO:0000259" key="6">
    <source>
        <dbReference type="Pfam" id="PF00700"/>
    </source>
</evidence>
<accession>A0ABY4CQJ7</accession>
<comment type="similarity">
    <text evidence="1 4">Belongs to the bacterial flagellin family.</text>
</comment>
<evidence type="ECO:0000259" key="5">
    <source>
        <dbReference type="Pfam" id="PF00669"/>
    </source>
</evidence>
<dbReference type="Pfam" id="PF00669">
    <property type="entry name" value="Flagellin_N"/>
    <property type="match status" value="1"/>
</dbReference>
<dbReference type="InterPro" id="IPR046358">
    <property type="entry name" value="Flagellin_C"/>
</dbReference>
<name>A0ABY4CQJ7_9BACL</name>
<dbReference type="PANTHER" id="PTHR42792">
    <property type="entry name" value="FLAGELLIN"/>
    <property type="match status" value="1"/>
</dbReference>
<evidence type="ECO:0000256" key="1">
    <source>
        <dbReference type="ARBA" id="ARBA00005709"/>
    </source>
</evidence>
<evidence type="ECO:0000313" key="7">
    <source>
        <dbReference type="EMBL" id="UOF92770.1"/>
    </source>
</evidence>
<gene>
    <name evidence="7" type="ORF">LSG31_03920</name>
</gene>
<sequence length="272" mass="28931">MIIQDNLMGLNALNNLNFNQLQQQNSMEKLSSGYRINTAADDAAGWAISEKMSNQVNGLNQAARNAQDAISLVQTAQGAFTQVTNILTRMRELAVQASSDTNTTADRAQTQKEISQLATELNQIASTTQFNKKNLLDGSNASLTFQVGANNGQTMTVSMYNVKGSIGGTAINSISVSTLTNAQNAITSLDGMISTVSGYSANLGAVQNRLQFSIDNLNTASQNLTAANSRVKDVNMAAEMMNFTKNQILVQAGTAMLAQANQAPQAVLRLLG</sequence>
<dbReference type="RefSeq" id="WP_430734265.1">
    <property type="nucleotide sequence ID" value="NZ_CP089291.1"/>
</dbReference>
<dbReference type="Gene3D" id="6.10.10.10">
    <property type="entry name" value="Flagellar export chaperone, C-terminal domain"/>
    <property type="match status" value="1"/>
</dbReference>
<keyword evidence="7" id="KW-0282">Flagellum</keyword>